<dbReference type="Gene3D" id="1.10.287.950">
    <property type="entry name" value="Methyl-accepting chemotaxis protein"/>
    <property type="match status" value="1"/>
</dbReference>
<keyword evidence="2" id="KW-0488">Methylation</keyword>
<dbReference type="CDD" id="cd11386">
    <property type="entry name" value="MCP_signal"/>
    <property type="match status" value="1"/>
</dbReference>
<dbReference type="GO" id="GO:0005886">
    <property type="term" value="C:plasma membrane"/>
    <property type="evidence" value="ECO:0007669"/>
    <property type="project" value="TreeGrafter"/>
</dbReference>
<evidence type="ECO:0000256" key="2">
    <source>
        <dbReference type="ARBA" id="ARBA00022481"/>
    </source>
</evidence>
<dbReference type="CDD" id="cd19411">
    <property type="entry name" value="MCP2201-like_sensor"/>
    <property type="match status" value="1"/>
</dbReference>
<dbReference type="InterPro" id="IPR003660">
    <property type="entry name" value="HAMP_dom"/>
</dbReference>
<dbReference type="FunFam" id="1.10.287.950:FF:000001">
    <property type="entry name" value="Methyl-accepting chemotaxis sensory transducer"/>
    <property type="match status" value="1"/>
</dbReference>
<evidence type="ECO:0000313" key="7">
    <source>
        <dbReference type="EMBL" id="MTV41770.1"/>
    </source>
</evidence>
<dbReference type="InterPro" id="IPR051310">
    <property type="entry name" value="MCP_chemotaxis"/>
</dbReference>
<dbReference type="Proteomes" id="UP000475582">
    <property type="component" value="Unassembled WGS sequence"/>
</dbReference>
<dbReference type="InterPro" id="IPR024478">
    <property type="entry name" value="HlyB_4HB_MCP"/>
</dbReference>
<dbReference type="PROSITE" id="PS50111">
    <property type="entry name" value="CHEMOTAXIS_TRANSDUC_2"/>
    <property type="match status" value="1"/>
</dbReference>
<feature type="domain" description="Methyl-accepting transducer" evidence="5">
    <location>
        <begin position="268"/>
        <end position="497"/>
    </location>
</feature>
<dbReference type="GO" id="GO:0004888">
    <property type="term" value="F:transmembrane signaling receptor activity"/>
    <property type="evidence" value="ECO:0007669"/>
    <property type="project" value="InterPro"/>
</dbReference>
<dbReference type="InterPro" id="IPR004089">
    <property type="entry name" value="MCPsignal_dom"/>
</dbReference>
<comment type="similarity">
    <text evidence="3">Belongs to the methyl-accepting chemotaxis (MCP) protein family.</text>
</comment>
<name>A0A6L6PRV6_9BURK</name>
<dbReference type="PROSITE" id="PS50885">
    <property type="entry name" value="HAMP"/>
    <property type="match status" value="1"/>
</dbReference>
<sequence length="536" mass="56115">MNIANWKIGIRLGLSHALLLLLLTAVALCGLQGIRRSNEALHHIVDVNARKVLLLEQMATQTHIVSRVIRSIALLDDAGAAAVEYNKVKAARERYQQASGALERLQLDSDGRRLLERIRALQAAAEPLSEQFLAMSHGDRAQAVHFLLKQAGPAYTAWQSGIDEFIDLQENKSRADEQDAEQAAERASRLMLLLALGALALGALVAWRISRSITAPITQALILAQAVAAGDLRSKVQVGASDEAGQLLLALRDMNGSLDGIVRRVRDGADAIAAASRQIASGNQDLSNRTERQATALEETASSMEELTSTVQQSAGQAQRAHQLARTATETAARGGAAVAQVVDTMGAINAASGKIVEIIGVIDGIAFQTNILALNAAVEAARAGEQGRGFAVVASEVRALAQRSAQAAREIKQLIGDSVAELGKGTALVHQAGATMNDVVSSINDVNGIIAELTTASNEQSIGIEQINQAICEMDHVTQQNAALVEEAAAAAVAMQEQADGLAHVVAAFKTGAAQAADTLLAPARLALPGAAGAH</sequence>
<dbReference type="Pfam" id="PF00672">
    <property type="entry name" value="HAMP"/>
    <property type="match status" value="1"/>
</dbReference>
<feature type="domain" description="HAMP" evidence="6">
    <location>
        <begin position="211"/>
        <end position="263"/>
    </location>
</feature>
<dbReference type="CDD" id="cd06225">
    <property type="entry name" value="HAMP"/>
    <property type="match status" value="1"/>
</dbReference>
<dbReference type="Pfam" id="PF12729">
    <property type="entry name" value="4HB_MCP_1"/>
    <property type="match status" value="1"/>
</dbReference>
<dbReference type="AlphaFoldDB" id="A0A6L6PRV6"/>
<evidence type="ECO:0000256" key="3">
    <source>
        <dbReference type="ARBA" id="ARBA00029447"/>
    </source>
</evidence>
<dbReference type="GO" id="GO:0006935">
    <property type="term" value="P:chemotaxis"/>
    <property type="evidence" value="ECO:0007669"/>
    <property type="project" value="InterPro"/>
</dbReference>
<dbReference type="SMART" id="SM00283">
    <property type="entry name" value="MA"/>
    <property type="match status" value="1"/>
</dbReference>
<evidence type="ECO:0000259" key="6">
    <source>
        <dbReference type="PROSITE" id="PS50885"/>
    </source>
</evidence>
<reference evidence="7 8" key="1">
    <citation type="submission" date="2019-11" db="EMBL/GenBank/DDBJ databases">
        <title>Type strains purchased from KCTC, JCM and DSMZ.</title>
        <authorList>
            <person name="Lu H."/>
        </authorList>
    </citation>
    <scope>NUCLEOTIDE SEQUENCE [LARGE SCALE GENOMIC DNA]</scope>
    <source>
        <strain evidence="7 8">KCTC 22382</strain>
    </source>
</reference>
<protein>
    <submittedName>
        <fullName evidence="7">HAMP domain-containing protein</fullName>
    </submittedName>
</protein>
<evidence type="ECO:0000259" key="5">
    <source>
        <dbReference type="PROSITE" id="PS50111"/>
    </source>
</evidence>
<comment type="caution">
    <text evidence="7">The sequence shown here is derived from an EMBL/GenBank/DDBJ whole genome shotgun (WGS) entry which is preliminary data.</text>
</comment>
<organism evidence="7 8">
    <name type="scientific">Duganella radicis</name>
    <dbReference type="NCBI Taxonomy" id="551988"/>
    <lineage>
        <taxon>Bacteria</taxon>
        <taxon>Pseudomonadati</taxon>
        <taxon>Pseudomonadota</taxon>
        <taxon>Betaproteobacteria</taxon>
        <taxon>Burkholderiales</taxon>
        <taxon>Oxalobacteraceae</taxon>
        <taxon>Telluria group</taxon>
        <taxon>Duganella</taxon>
    </lineage>
</organism>
<dbReference type="EMBL" id="WNKY01000069">
    <property type="protein sequence ID" value="MTV41770.1"/>
    <property type="molecule type" value="Genomic_DNA"/>
</dbReference>
<dbReference type="InterPro" id="IPR047347">
    <property type="entry name" value="YvaQ-like_sensor"/>
</dbReference>
<comment type="subcellular location">
    <subcellularLocation>
        <location evidence="1">Membrane</location>
    </subcellularLocation>
</comment>
<dbReference type="RefSeq" id="WP_155468159.1">
    <property type="nucleotide sequence ID" value="NZ_WNKY01000069.1"/>
</dbReference>
<dbReference type="PANTHER" id="PTHR43531:SF14">
    <property type="entry name" value="METHYL-ACCEPTING CHEMOTAXIS PROTEIN I-RELATED"/>
    <property type="match status" value="1"/>
</dbReference>
<gene>
    <name evidence="7" type="ORF">GM676_29885</name>
</gene>
<keyword evidence="8" id="KW-1185">Reference proteome</keyword>
<proteinExistence type="inferred from homology"/>
<dbReference type="InterPro" id="IPR004090">
    <property type="entry name" value="Chemotax_Me-accpt_rcpt"/>
</dbReference>
<accession>A0A6L6PRV6</accession>
<dbReference type="Pfam" id="PF00015">
    <property type="entry name" value="MCPsignal"/>
    <property type="match status" value="1"/>
</dbReference>
<evidence type="ECO:0000256" key="1">
    <source>
        <dbReference type="ARBA" id="ARBA00004370"/>
    </source>
</evidence>
<dbReference type="SMART" id="SM00304">
    <property type="entry name" value="HAMP"/>
    <property type="match status" value="1"/>
</dbReference>
<keyword evidence="4" id="KW-0807">Transducer</keyword>
<evidence type="ECO:0000313" key="8">
    <source>
        <dbReference type="Proteomes" id="UP000475582"/>
    </source>
</evidence>
<dbReference type="PRINTS" id="PR00260">
    <property type="entry name" value="CHEMTRNSDUCR"/>
</dbReference>
<evidence type="ECO:0000256" key="4">
    <source>
        <dbReference type="PROSITE-ProRule" id="PRU00284"/>
    </source>
</evidence>
<dbReference type="GO" id="GO:0007165">
    <property type="term" value="P:signal transduction"/>
    <property type="evidence" value="ECO:0007669"/>
    <property type="project" value="UniProtKB-KW"/>
</dbReference>
<dbReference type="PANTHER" id="PTHR43531">
    <property type="entry name" value="PROTEIN ICFG"/>
    <property type="match status" value="1"/>
</dbReference>
<dbReference type="SUPFAM" id="SSF58104">
    <property type="entry name" value="Methyl-accepting chemotaxis protein (MCP) signaling domain"/>
    <property type="match status" value="1"/>
</dbReference>
<dbReference type="OrthoDB" id="8712992at2"/>